<reference evidence="3" key="1">
    <citation type="submission" date="2016-02" db="EMBL/GenBank/DDBJ databases">
        <authorList>
            <person name="Holder M.E."/>
            <person name="Ajami N.J."/>
            <person name="Petrosino J.F."/>
        </authorList>
    </citation>
    <scope>NUCLEOTIDE SEQUENCE [LARGE SCALE GENOMIC DNA]</scope>
    <source>
        <strain evidence="3">CCUG 45958</strain>
    </source>
</reference>
<evidence type="ECO:0000256" key="1">
    <source>
        <dbReference type="SAM" id="Phobius"/>
    </source>
</evidence>
<accession>A0A0X8JKX8</accession>
<gene>
    <name evidence="2" type="ORF">AXF13_10975</name>
</gene>
<protein>
    <submittedName>
        <fullName evidence="2">Uncharacterized protein</fullName>
    </submittedName>
</protein>
<evidence type="ECO:0000313" key="3">
    <source>
        <dbReference type="Proteomes" id="UP000069241"/>
    </source>
</evidence>
<keyword evidence="1" id="KW-1133">Transmembrane helix</keyword>
<feature type="transmembrane region" description="Helical" evidence="1">
    <location>
        <begin position="129"/>
        <end position="153"/>
    </location>
</feature>
<feature type="transmembrane region" description="Helical" evidence="1">
    <location>
        <begin position="61"/>
        <end position="82"/>
    </location>
</feature>
<dbReference type="Proteomes" id="UP000069241">
    <property type="component" value="Chromosome"/>
</dbReference>
<sequence>MAAVELRGGIGTALRRNWLLALLVLLQSVLNIKTQHGLGLVLILAAQLGSAWLLYGKPGVYVAKIYCFALSVLALVLVLTEFKMDFIFNSMKSDLAWFFYISILGLICAAASMPFVILKRKHAAALWRVPATIFFTIIASFTAFVFFIVYYMLSTGKNL</sequence>
<dbReference type="AlphaFoldDB" id="A0A0X8JKX8"/>
<keyword evidence="1" id="KW-0812">Transmembrane</keyword>
<dbReference type="RefSeq" id="WP_062253258.1">
    <property type="nucleotide sequence ID" value="NZ_CP014229.1"/>
</dbReference>
<proteinExistence type="predicted"/>
<evidence type="ECO:0000313" key="2">
    <source>
        <dbReference type="EMBL" id="AMD90596.1"/>
    </source>
</evidence>
<keyword evidence="3" id="KW-1185">Reference proteome</keyword>
<name>A0A0X8JKX8_9BACT</name>
<organism evidence="2 3">
    <name type="scientific">Desulfovibrio fairfieldensis</name>
    <dbReference type="NCBI Taxonomy" id="44742"/>
    <lineage>
        <taxon>Bacteria</taxon>
        <taxon>Pseudomonadati</taxon>
        <taxon>Thermodesulfobacteriota</taxon>
        <taxon>Desulfovibrionia</taxon>
        <taxon>Desulfovibrionales</taxon>
        <taxon>Desulfovibrionaceae</taxon>
        <taxon>Desulfovibrio</taxon>
    </lineage>
</organism>
<dbReference type="EMBL" id="CP014229">
    <property type="protein sequence ID" value="AMD90596.1"/>
    <property type="molecule type" value="Genomic_DNA"/>
</dbReference>
<dbReference type="KEGG" id="dfi:AXF13_10975"/>
<keyword evidence="1" id="KW-0472">Membrane</keyword>
<dbReference type="STRING" id="44742.AXF13_10975"/>
<feature type="transmembrane region" description="Helical" evidence="1">
    <location>
        <begin position="38"/>
        <end position="55"/>
    </location>
</feature>
<feature type="transmembrane region" description="Helical" evidence="1">
    <location>
        <begin position="94"/>
        <end position="117"/>
    </location>
</feature>